<dbReference type="GO" id="GO:0006617">
    <property type="term" value="P:SRP-dependent cotranslational protein targeting to membrane, signal sequence recognition"/>
    <property type="evidence" value="ECO:0007669"/>
    <property type="project" value="TreeGrafter"/>
</dbReference>
<dbReference type="EMBL" id="ML995502">
    <property type="protein sequence ID" value="KAF2137532.1"/>
    <property type="molecule type" value="Genomic_DNA"/>
</dbReference>
<reference evidence="6" key="1">
    <citation type="journal article" date="2020" name="Stud. Mycol.">
        <title>101 Dothideomycetes genomes: a test case for predicting lifestyles and emergence of pathogens.</title>
        <authorList>
            <person name="Haridas S."/>
            <person name="Albert R."/>
            <person name="Binder M."/>
            <person name="Bloem J."/>
            <person name="Labutti K."/>
            <person name="Salamov A."/>
            <person name="Andreopoulos B."/>
            <person name="Baker S."/>
            <person name="Barry K."/>
            <person name="Bills G."/>
            <person name="Bluhm B."/>
            <person name="Cannon C."/>
            <person name="Castanera R."/>
            <person name="Culley D."/>
            <person name="Daum C."/>
            <person name="Ezra D."/>
            <person name="Gonzalez J."/>
            <person name="Henrissat B."/>
            <person name="Kuo A."/>
            <person name="Liang C."/>
            <person name="Lipzen A."/>
            <person name="Lutzoni F."/>
            <person name="Magnuson J."/>
            <person name="Mondo S."/>
            <person name="Nolan M."/>
            <person name="Ohm R."/>
            <person name="Pangilinan J."/>
            <person name="Park H.-J."/>
            <person name="Ramirez L."/>
            <person name="Alfaro M."/>
            <person name="Sun H."/>
            <person name="Tritt A."/>
            <person name="Yoshinaga Y."/>
            <person name="Zwiers L.-H."/>
            <person name="Turgeon B."/>
            <person name="Goodwin S."/>
            <person name="Spatafora J."/>
            <person name="Crous P."/>
            <person name="Grigoriev I."/>
        </authorList>
    </citation>
    <scope>NUCLEOTIDE SEQUENCE</scope>
    <source>
        <strain evidence="6">CBS 121167</strain>
    </source>
</reference>
<evidence type="ECO:0000256" key="5">
    <source>
        <dbReference type="SAM" id="MobiDB-lite"/>
    </source>
</evidence>
<dbReference type="Gene3D" id="3.30.56.30">
    <property type="entry name" value="Signal recognition particle, SRP19-like subunit"/>
    <property type="match status" value="1"/>
</dbReference>
<evidence type="ECO:0000256" key="3">
    <source>
        <dbReference type="ARBA" id="ARBA00023135"/>
    </source>
</evidence>
<dbReference type="Proteomes" id="UP000799438">
    <property type="component" value="Unassembled WGS sequence"/>
</dbReference>
<dbReference type="GeneID" id="54296865"/>
<dbReference type="GO" id="GO:0008312">
    <property type="term" value="F:7S RNA binding"/>
    <property type="evidence" value="ECO:0007669"/>
    <property type="project" value="InterPro"/>
</dbReference>
<keyword evidence="4" id="KW-0687">Ribonucleoprotein</keyword>
<keyword evidence="2" id="KW-0963">Cytoplasm</keyword>
<evidence type="ECO:0000313" key="7">
    <source>
        <dbReference type="Proteomes" id="UP000799438"/>
    </source>
</evidence>
<evidence type="ECO:0008006" key="8">
    <source>
        <dbReference type="Google" id="ProtNLM"/>
    </source>
</evidence>
<name>A0A6A6B011_9PEZI</name>
<dbReference type="GO" id="GO:0005786">
    <property type="term" value="C:signal recognition particle, endoplasmic reticulum targeting"/>
    <property type="evidence" value="ECO:0007669"/>
    <property type="project" value="UniProtKB-KW"/>
</dbReference>
<dbReference type="OrthoDB" id="2190947at2759"/>
<proteinExistence type="predicted"/>
<dbReference type="SUPFAM" id="SSF69695">
    <property type="entry name" value="SRP19"/>
    <property type="match status" value="1"/>
</dbReference>
<evidence type="ECO:0000256" key="4">
    <source>
        <dbReference type="ARBA" id="ARBA00023274"/>
    </source>
</evidence>
<dbReference type="FunFam" id="3.30.56.30:FF:000003">
    <property type="entry name" value="Signal recognition particle SEC65 subunit"/>
    <property type="match status" value="1"/>
</dbReference>
<feature type="compositionally biased region" description="Acidic residues" evidence="5">
    <location>
        <begin position="10"/>
        <end position="22"/>
    </location>
</feature>
<dbReference type="InterPro" id="IPR002778">
    <property type="entry name" value="Signal_recog_particle_SRP19"/>
</dbReference>
<feature type="compositionally biased region" description="Basic residues" evidence="5">
    <location>
        <begin position="240"/>
        <end position="250"/>
    </location>
</feature>
<protein>
    <recommendedName>
        <fullName evidence="8">Signal recognition particle SRP19 subunit</fullName>
    </recommendedName>
</protein>
<organism evidence="6 7">
    <name type="scientific">Aplosporella prunicola CBS 121167</name>
    <dbReference type="NCBI Taxonomy" id="1176127"/>
    <lineage>
        <taxon>Eukaryota</taxon>
        <taxon>Fungi</taxon>
        <taxon>Dikarya</taxon>
        <taxon>Ascomycota</taxon>
        <taxon>Pezizomycotina</taxon>
        <taxon>Dothideomycetes</taxon>
        <taxon>Dothideomycetes incertae sedis</taxon>
        <taxon>Botryosphaeriales</taxon>
        <taxon>Aplosporellaceae</taxon>
        <taxon>Aplosporella</taxon>
    </lineage>
</organism>
<comment type="subcellular location">
    <subcellularLocation>
        <location evidence="1">Cytoplasm</location>
    </subcellularLocation>
</comment>
<feature type="compositionally biased region" description="Gly residues" evidence="5">
    <location>
        <begin position="221"/>
        <end position="231"/>
    </location>
</feature>
<feature type="region of interest" description="Disordered" evidence="5">
    <location>
        <begin position="1"/>
        <end position="59"/>
    </location>
</feature>
<evidence type="ECO:0000256" key="1">
    <source>
        <dbReference type="ARBA" id="ARBA00004496"/>
    </source>
</evidence>
<gene>
    <name evidence="6" type="ORF">K452DRAFT_278523</name>
</gene>
<accession>A0A6A6B011</accession>
<feature type="region of interest" description="Disordered" evidence="5">
    <location>
        <begin position="215"/>
        <end position="250"/>
    </location>
</feature>
<feature type="compositionally biased region" description="Low complexity" evidence="5">
    <location>
        <begin position="37"/>
        <end position="51"/>
    </location>
</feature>
<keyword evidence="3" id="KW-0733">Signal recognition particle</keyword>
<dbReference type="PANTHER" id="PTHR17453">
    <property type="entry name" value="SIGNAL RECOGNITION PARTICLE 19 KD PROTEIN"/>
    <property type="match status" value="1"/>
</dbReference>
<dbReference type="PANTHER" id="PTHR17453:SF0">
    <property type="entry name" value="SIGNAL RECOGNITION PARTICLE 19 KDA PROTEIN"/>
    <property type="match status" value="1"/>
</dbReference>
<sequence>MSHHARIEEVSDSEPDDMDPSDFDPQAFAQSMMGPGAQMPAQHEAASAAARNEAEQRERSKHWQVLYPVYFDATRTRAEGRRVGKEQAVPNPLAREIVDGVAALGLSVVFEPGKTHPKDWANPGRVRVLLKEEGKAVSSSVKNKHHLYNLVAAHLKSHPATEETPLRLRIAGLPPPKEMKPPAAPRGWKMNSILPLHSAALSGGGVSENMFKDMMAELQGEQGGAGAGPSGSGAANEPKQKKKDKKKGKA</sequence>
<evidence type="ECO:0000313" key="6">
    <source>
        <dbReference type="EMBL" id="KAF2137532.1"/>
    </source>
</evidence>
<evidence type="ECO:0000256" key="2">
    <source>
        <dbReference type="ARBA" id="ARBA00022490"/>
    </source>
</evidence>
<dbReference type="InterPro" id="IPR036521">
    <property type="entry name" value="SRP19-like_sf"/>
</dbReference>
<dbReference type="Pfam" id="PF01922">
    <property type="entry name" value="SRP19"/>
    <property type="match status" value="1"/>
</dbReference>
<dbReference type="AlphaFoldDB" id="A0A6A6B011"/>
<dbReference type="RefSeq" id="XP_033393247.1">
    <property type="nucleotide sequence ID" value="XM_033539369.1"/>
</dbReference>
<keyword evidence="7" id="KW-1185">Reference proteome</keyword>